<reference evidence="2" key="2">
    <citation type="submission" date="2015-02" db="UniProtKB">
        <authorList>
            <consortium name="EnsemblMetazoa"/>
        </authorList>
    </citation>
    <scope>IDENTIFICATION</scope>
</reference>
<keyword evidence="3" id="KW-1185">Reference proteome</keyword>
<dbReference type="AlphaFoldDB" id="T1JI22"/>
<dbReference type="Proteomes" id="UP000014500">
    <property type="component" value="Unassembled WGS sequence"/>
</dbReference>
<sequence length="112" mass="13183">MTSLRLFLVLAALIKEPQFGVEKHNIVSKDGCCRILLKPKKTKTWFKTTNWRSFWFKQFLGSKTNTRLKPTSLKRLKPEIFTNLNDIKSNTLHKPQAQYLDLICDKNPRKTF</sequence>
<accession>T1JI22</accession>
<dbReference type="HOGENOM" id="CLU_2148995_0_0_1"/>
<reference evidence="3" key="1">
    <citation type="submission" date="2011-05" db="EMBL/GenBank/DDBJ databases">
        <authorList>
            <person name="Richards S.R."/>
            <person name="Qu J."/>
            <person name="Jiang H."/>
            <person name="Jhangiani S.N."/>
            <person name="Agravi P."/>
            <person name="Goodspeed R."/>
            <person name="Gross S."/>
            <person name="Mandapat C."/>
            <person name="Jackson L."/>
            <person name="Mathew T."/>
            <person name="Pu L."/>
            <person name="Thornton R."/>
            <person name="Saada N."/>
            <person name="Wilczek-Boney K.B."/>
            <person name="Lee S."/>
            <person name="Kovar C."/>
            <person name="Wu Y."/>
            <person name="Scherer S.E."/>
            <person name="Worley K.C."/>
            <person name="Muzny D.M."/>
            <person name="Gibbs R."/>
        </authorList>
    </citation>
    <scope>NUCLEOTIDE SEQUENCE</scope>
    <source>
        <strain evidence="3">Brora</strain>
    </source>
</reference>
<feature type="chain" id="PRO_5004590581" evidence="1">
    <location>
        <begin position="21"/>
        <end position="112"/>
    </location>
</feature>
<proteinExistence type="predicted"/>
<dbReference type="EMBL" id="JH431364">
    <property type="status" value="NOT_ANNOTATED_CDS"/>
    <property type="molecule type" value="Genomic_DNA"/>
</dbReference>
<feature type="signal peptide" evidence="1">
    <location>
        <begin position="1"/>
        <end position="20"/>
    </location>
</feature>
<protein>
    <submittedName>
        <fullName evidence="2">Uncharacterized protein</fullName>
    </submittedName>
</protein>
<name>T1JI22_STRMM</name>
<dbReference type="EnsemblMetazoa" id="SMAR013503-RA">
    <property type="protein sequence ID" value="SMAR013503-PA"/>
    <property type="gene ID" value="SMAR013503"/>
</dbReference>
<evidence type="ECO:0000313" key="2">
    <source>
        <dbReference type="EnsemblMetazoa" id="SMAR013503-PA"/>
    </source>
</evidence>
<organism evidence="2 3">
    <name type="scientific">Strigamia maritima</name>
    <name type="common">European centipede</name>
    <name type="synonym">Geophilus maritimus</name>
    <dbReference type="NCBI Taxonomy" id="126957"/>
    <lineage>
        <taxon>Eukaryota</taxon>
        <taxon>Metazoa</taxon>
        <taxon>Ecdysozoa</taxon>
        <taxon>Arthropoda</taxon>
        <taxon>Myriapoda</taxon>
        <taxon>Chilopoda</taxon>
        <taxon>Pleurostigmophora</taxon>
        <taxon>Geophilomorpha</taxon>
        <taxon>Linotaeniidae</taxon>
        <taxon>Strigamia</taxon>
    </lineage>
</organism>
<evidence type="ECO:0000256" key="1">
    <source>
        <dbReference type="SAM" id="SignalP"/>
    </source>
</evidence>
<evidence type="ECO:0000313" key="3">
    <source>
        <dbReference type="Proteomes" id="UP000014500"/>
    </source>
</evidence>
<keyword evidence="1" id="KW-0732">Signal</keyword>